<evidence type="ECO:0000259" key="9">
    <source>
        <dbReference type="PROSITE" id="PS51766"/>
    </source>
</evidence>
<evidence type="ECO:0000256" key="3">
    <source>
        <dbReference type="ARBA" id="ARBA00022801"/>
    </source>
</evidence>
<comment type="similarity">
    <text evidence="1 6 7">Belongs to the peptidase S8 family.</text>
</comment>
<dbReference type="PROSITE" id="PS00136">
    <property type="entry name" value="SUBTILASE_ASP"/>
    <property type="match status" value="1"/>
</dbReference>
<dbReference type="InterPro" id="IPR000209">
    <property type="entry name" value="Peptidase_S8/S53_dom"/>
</dbReference>
<dbReference type="Proteomes" id="UP000186914">
    <property type="component" value="Unassembled WGS sequence"/>
</dbReference>
<dbReference type="Pfam" id="PF00404">
    <property type="entry name" value="Dockerin_1"/>
    <property type="match status" value="1"/>
</dbReference>
<evidence type="ECO:0000313" key="10">
    <source>
        <dbReference type="EMBL" id="SIQ87575.1"/>
    </source>
</evidence>
<evidence type="ECO:0000256" key="4">
    <source>
        <dbReference type="ARBA" id="ARBA00022825"/>
    </source>
</evidence>
<feature type="transmembrane region" description="Helical" evidence="8">
    <location>
        <begin position="12"/>
        <end position="33"/>
    </location>
</feature>
<dbReference type="EMBL" id="FTNO01000001">
    <property type="protein sequence ID" value="SIQ87575.1"/>
    <property type="molecule type" value="Genomic_DNA"/>
</dbReference>
<evidence type="ECO:0000256" key="5">
    <source>
        <dbReference type="PIRSR" id="PIRSR615500-1"/>
    </source>
</evidence>
<dbReference type="RefSeq" id="WP_076427912.1">
    <property type="nucleotide sequence ID" value="NZ_FTNO01000001.1"/>
</dbReference>
<dbReference type="InterPro" id="IPR036852">
    <property type="entry name" value="Peptidase_S8/S53_dom_sf"/>
</dbReference>
<feature type="active site" description="Charge relay system" evidence="5 6">
    <location>
        <position position="202"/>
    </location>
</feature>
<gene>
    <name evidence="10" type="ORF">SAMN05421858_0667</name>
</gene>
<dbReference type="InterPro" id="IPR011635">
    <property type="entry name" value="CARDB"/>
</dbReference>
<dbReference type="SUPFAM" id="SSF63446">
    <property type="entry name" value="Type I dockerin domain"/>
    <property type="match status" value="1"/>
</dbReference>
<dbReference type="PANTHER" id="PTHR43806">
    <property type="entry name" value="PEPTIDASE S8"/>
    <property type="match status" value="1"/>
</dbReference>
<keyword evidence="8" id="KW-0812">Transmembrane</keyword>
<dbReference type="InterPro" id="IPR013783">
    <property type="entry name" value="Ig-like_fold"/>
</dbReference>
<dbReference type="Gene3D" id="1.10.1330.10">
    <property type="entry name" value="Dockerin domain"/>
    <property type="match status" value="1"/>
</dbReference>
<dbReference type="InterPro" id="IPR002105">
    <property type="entry name" value="Dockerin_1_rpt"/>
</dbReference>
<feature type="active site" description="Charge relay system" evidence="5 6">
    <location>
        <position position="425"/>
    </location>
</feature>
<dbReference type="PROSITE" id="PS51766">
    <property type="entry name" value="DOCKERIN"/>
    <property type="match status" value="1"/>
</dbReference>
<dbReference type="GO" id="GO:0004553">
    <property type="term" value="F:hydrolase activity, hydrolyzing O-glycosyl compounds"/>
    <property type="evidence" value="ECO:0007669"/>
    <property type="project" value="InterPro"/>
</dbReference>
<dbReference type="Gene3D" id="3.40.50.200">
    <property type="entry name" value="Peptidase S8/S53 domain"/>
    <property type="match status" value="1"/>
</dbReference>
<dbReference type="OrthoDB" id="219562at2157"/>
<evidence type="ECO:0000256" key="7">
    <source>
        <dbReference type="RuleBase" id="RU003355"/>
    </source>
</evidence>
<dbReference type="InterPro" id="IPR023828">
    <property type="entry name" value="Peptidase_S8_Ser-AS"/>
</dbReference>
<dbReference type="PROSITE" id="PS51892">
    <property type="entry name" value="SUBTILASE"/>
    <property type="match status" value="1"/>
</dbReference>
<dbReference type="InterPro" id="IPR008969">
    <property type="entry name" value="CarboxyPept-like_regulatory"/>
</dbReference>
<dbReference type="PROSITE" id="PS00138">
    <property type="entry name" value="SUBTILASE_SER"/>
    <property type="match status" value="1"/>
</dbReference>
<accession>A0A1N6WCA4</accession>
<dbReference type="GO" id="GO:0030246">
    <property type="term" value="F:carbohydrate binding"/>
    <property type="evidence" value="ECO:0007669"/>
    <property type="project" value="InterPro"/>
</dbReference>
<dbReference type="InterPro" id="IPR026452">
    <property type="entry name" value="Surf_glycop_sig_pep"/>
</dbReference>
<dbReference type="CDD" id="cd14256">
    <property type="entry name" value="Dockerin_I"/>
    <property type="match status" value="1"/>
</dbReference>
<evidence type="ECO:0000256" key="2">
    <source>
        <dbReference type="ARBA" id="ARBA00022670"/>
    </source>
</evidence>
<name>A0A1N6WCA4_9EURY</name>
<dbReference type="PANTHER" id="PTHR43806:SF11">
    <property type="entry name" value="CEREVISIN-RELATED"/>
    <property type="match status" value="1"/>
</dbReference>
<keyword evidence="4 6" id="KW-0720">Serine protease</keyword>
<dbReference type="GO" id="GO:0006508">
    <property type="term" value="P:proteolysis"/>
    <property type="evidence" value="ECO:0007669"/>
    <property type="project" value="UniProtKB-KW"/>
</dbReference>
<dbReference type="Gene3D" id="2.60.40.10">
    <property type="entry name" value="Immunoglobulins"/>
    <property type="match status" value="4"/>
</dbReference>
<dbReference type="Pfam" id="PF07705">
    <property type="entry name" value="CARDB"/>
    <property type="match status" value="1"/>
</dbReference>
<feature type="domain" description="Dockerin" evidence="9">
    <location>
        <begin position="493"/>
        <end position="560"/>
    </location>
</feature>
<dbReference type="PRINTS" id="PR00723">
    <property type="entry name" value="SUBTILISIN"/>
</dbReference>
<evidence type="ECO:0000256" key="1">
    <source>
        <dbReference type="ARBA" id="ARBA00011073"/>
    </source>
</evidence>
<evidence type="ECO:0000256" key="8">
    <source>
        <dbReference type="SAM" id="Phobius"/>
    </source>
</evidence>
<reference evidence="11" key="1">
    <citation type="submission" date="2017-01" db="EMBL/GenBank/DDBJ databases">
        <authorList>
            <person name="Varghese N."/>
            <person name="Submissions S."/>
        </authorList>
    </citation>
    <scope>NUCLEOTIDE SEQUENCE [LARGE SCALE GENOMIC DNA]</scope>
    <source>
        <strain evidence="11">CGMCC 1.7737</strain>
    </source>
</reference>
<dbReference type="InterPro" id="IPR018247">
    <property type="entry name" value="EF_Hand_1_Ca_BS"/>
</dbReference>
<dbReference type="NCBIfam" id="TIGR04207">
    <property type="entry name" value="halo_sig_pep"/>
    <property type="match status" value="1"/>
</dbReference>
<dbReference type="InterPro" id="IPR016134">
    <property type="entry name" value="Dockerin_dom"/>
</dbReference>
<evidence type="ECO:0000313" key="11">
    <source>
        <dbReference type="Proteomes" id="UP000186914"/>
    </source>
</evidence>
<dbReference type="PROSITE" id="PS00018">
    <property type="entry name" value="EF_HAND_1"/>
    <property type="match status" value="1"/>
</dbReference>
<dbReference type="Gene3D" id="2.60.40.1120">
    <property type="entry name" value="Carboxypeptidase-like, regulatory domain"/>
    <property type="match status" value="3"/>
</dbReference>
<keyword evidence="11" id="KW-1185">Reference proteome</keyword>
<dbReference type="InterPro" id="IPR015500">
    <property type="entry name" value="Peptidase_S8_subtilisin-rel"/>
</dbReference>
<protein>
    <submittedName>
        <fullName evidence="10">Surface glycoprotein</fullName>
    </submittedName>
</protein>
<feature type="active site" description="Charge relay system" evidence="5 6">
    <location>
        <position position="249"/>
    </location>
</feature>
<keyword evidence="8" id="KW-0472">Membrane</keyword>
<dbReference type="GO" id="GO:0000272">
    <property type="term" value="P:polysaccharide catabolic process"/>
    <property type="evidence" value="ECO:0007669"/>
    <property type="project" value="InterPro"/>
</dbReference>
<evidence type="ECO:0000256" key="6">
    <source>
        <dbReference type="PROSITE-ProRule" id="PRU01240"/>
    </source>
</evidence>
<dbReference type="SUPFAM" id="SSF52743">
    <property type="entry name" value="Subtilisin-like"/>
    <property type="match status" value="1"/>
</dbReference>
<keyword evidence="2 6" id="KW-0645">Protease</keyword>
<dbReference type="Pfam" id="PF13620">
    <property type="entry name" value="CarboxypepD_reg"/>
    <property type="match status" value="3"/>
</dbReference>
<sequence>MTNERRKHIDAIFLSLLMILSVIGTGAVGFAGATAEQNATSVGSVAEQTRQNVPDATIDPALEGAEGTVQVLVLFEQTSVAPEMDDETAIRLLKEHAAETRERPVSQLESREAVEVQNKFWLVNAVSVTVNTEAVDINELATIDGVKSIVKSREYTVPEPQPSADSDVTPDDATYGLDQIRAPQVWNELGTRGEGAKIAVLDTGVDIEHPDIELYTEDPSDPTYPGGWAEFDDSGNIVPGSEPRDSHYHGTHTSATAMGGASSGTAIGVAPEADLIHGMVIPGGSGSTEGVIGGVQWAVEEDADVASLSLGAGCGLFGPVYNDAWIPVIENSRSLGTTFVSSSGNSGEGCVGSPGNDFNSLSIGASDSNRDIADFSSGQEIDKSNWENPPEDWPDTFVKPDVSAPGVDVLSAEPGGSYQELSGTSMAAPHVAGTVALMRSANPDASVEEIETALEASAEKPDDWDAPEDEKDTRYGKGIIDAYAAVDEMIFVPESELGDVNENGAVTVQDVQLTQQYLAGNDPANFNPNLADMNRDGEVTYTDLNLLQQKVQGTLEEGEIDVSNLSAPDEAEQGETINITADLENLGEEGALEEIELHIAQNESDLGDGEPAATTPVDMAPEGIDDPVDRPHESTVTFQVDTSELPGGTVHYGVFSESDSETGQMTILGSFFDVSNLNASDEVEQGETLSVSADVTNTGNQQDTQTVEYRFDDLETPVLTENVTLDAGESTTVEFDADTSDIDNGTYEHGVFTEDDSETANVTVLEAFFDVSITDAPAEASAGETVNVTAEVENTGNATDEQTVEYETMPRNVDVAVVDVSDNEHGDNIASTLEEHLDTDIYNVDVVTADELPGAMDEYDTFVVQRFGSDQVASDFLDELDADQSAVYLDSYQGASSYAYADGVYRLHNVRGDPVERDASSDSSPPVTIDIQENHPVFTGVGEVGDSVEVFTGSTIWGSWFDDYSGTILADADYGSGSAGPAVAVNDDKNEVLLSAVGRDYFTEEDEFTEDGDLLLANSVAYLSGFGSAADGTARARDETTANVTLAPGESETVEFTHTLDDEIDPSIDWLHVVSSEDDSDQSPLDITIDRGNLTGTVTDSATGEPVEDATVSVDVAVDDGNYTAVTDENGEYRIDGVPSGTHEVSMSAEGYDDVTENVTIPVDDTATLNVELDPTPGTISGTVTASDTGEGVANVTVAAEDDDGNIHETTTDENGSYSLTVTAGTYVVNVAETPDDYRPDEIVTVAPGETVDDVDFTVEPREGVIEGYVTNAAGIPVEGANVIDADQGAFNVTTDENGYYRIENLDRGTYALRTTHDRYPDSDITFTEVAANGTTTQNLTLGTFFEVSNLSAPSEAEQGEEITVSATVTNVGEQEDTRTVFYFPPGTDFGSSVLLESQSELSEQVTLDGGESATVEFSYAIGSDRAVGDYEHGVSADEVVSTTISVTENESSDEANFEVTELDAPSEADAGEQVTVSATVENTGTAAGTQSIDYLFDGAVENASERTLDPGANATVEFTATMPSEVGSYQHGVTTDDDQRLANVSVVESEPDPAYFQVSDVNGPQEAKQGDEITVFATLTNTGDETATQTVWLFFMAASDTVEPDYGALGAPEMMEQYVPQSSRQVTLDGGESTTVEFSYAIDESTEPGEYEFAVSSLQETKAGSITVLASGNQTVSHPDVPVEMPALTGEHGQFEVVA</sequence>
<dbReference type="SUPFAM" id="SSF49452">
    <property type="entry name" value="Starch-binding domain-like"/>
    <property type="match status" value="2"/>
</dbReference>
<keyword evidence="8" id="KW-1133">Transmembrane helix</keyword>
<dbReference type="InterPro" id="IPR023827">
    <property type="entry name" value="Peptidase_S8_Asp-AS"/>
</dbReference>
<proteinExistence type="inferred from homology"/>
<keyword evidence="3 6" id="KW-0378">Hydrolase</keyword>
<dbReference type="InterPro" id="IPR036439">
    <property type="entry name" value="Dockerin_dom_sf"/>
</dbReference>
<dbReference type="Pfam" id="PF00082">
    <property type="entry name" value="Peptidase_S8"/>
    <property type="match status" value="1"/>
</dbReference>
<dbReference type="SUPFAM" id="SSF49464">
    <property type="entry name" value="Carboxypeptidase regulatory domain-like"/>
    <property type="match status" value="1"/>
</dbReference>
<organism evidence="10 11">
    <name type="scientific">Haladaptatus litoreus</name>
    <dbReference type="NCBI Taxonomy" id="553468"/>
    <lineage>
        <taxon>Archaea</taxon>
        <taxon>Methanobacteriati</taxon>
        <taxon>Methanobacteriota</taxon>
        <taxon>Stenosarchaea group</taxon>
        <taxon>Halobacteria</taxon>
        <taxon>Halobacteriales</taxon>
        <taxon>Haladaptataceae</taxon>
        <taxon>Haladaptatus</taxon>
    </lineage>
</organism>
<dbReference type="InterPro" id="IPR050131">
    <property type="entry name" value="Peptidase_S8_subtilisin-like"/>
</dbReference>
<dbReference type="GO" id="GO:0004252">
    <property type="term" value="F:serine-type endopeptidase activity"/>
    <property type="evidence" value="ECO:0007669"/>
    <property type="project" value="UniProtKB-UniRule"/>
</dbReference>
<dbReference type="InterPro" id="IPR013784">
    <property type="entry name" value="Carb-bd-like_fold"/>
</dbReference>